<dbReference type="AlphaFoldDB" id="A0A089XJF3"/>
<keyword evidence="3" id="KW-1185">Reference proteome</keyword>
<sequence length="258" mass="27557">MSGWDAHEFTAAAGTRVHAAVLGPPGAPEVVCIHGLGCSHRYWLPFARALSPHARTVAPDLPGFGRTPGPRRALDVRGLSRALADWLRATGRHPALLVANSLGCQVVVDLAVHAPELVGPAVLIGPTFDRAARSTPVQVARLLRDALRERPSLAPALLTSYAQCGIRRAWRTYRHALHDPVEHKLHHLRTPVVVARGTRDPIVPRAWAEEIASLLPDGRPASVPGAGHALNHGAPLELARFTRALLEEAGGGAGRVRP</sequence>
<dbReference type="SUPFAM" id="SSF53474">
    <property type="entry name" value="alpha/beta-Hydrolases"/>
    <property type="match status" value="1"/>
</dbReference>
<dbReference type="eggNOG" id="COG1073">
    <property type="taxonomic scope" value="Bacteria"/>
</dbReference>
<feature type="domain" description="AB hydrolase-1" evidence="1">
    <location>
        <begin position="30"/>
        <end position="240"/>
    </location>
</feature>
<protein>
    <submittedName>
        <fullName evidence="2">Alpha/beta hydrolase</fullName>
    </submittedName>
</protein>
<evidence type="ECO:0000259" key="1">
    <source>
        <dbReference type="Pfam" id="PF12697"/>
    </source>
</evidence>
<dbReference type="Proteomes" id="UP000029482">
    <property type="component" value="Chromosome"/>
</dbReference>
<dbReference type="InterPro" id="IPR000073">
    <property type="entry name" value="AB_hydrolase_1"/>
</dbReference>
<proteinExistence type="predicted"/>
<dbReference type="HOGENOM" id="CLU_020336_13_8_11"/>
<dbReference type="PRINTS" id="PR00111">
    <property type="entry name" value="ABHYDROLASE"/>
</dbReference>
<evidence type="ECO:0000313" key="2">
    <source>
        <dbReference type="EMBL" id="AIS02102.1"/>
    </source>
</evidence>
<organism evidence="2 3">
    <name type="scientific">Streptomyces glaucescens</name>
    <dbReference type="NCBI Taxonomy" id="1907"/>
    <lineage>
        <taxon>Bacteria</taxon>
        <taxon>Bacillati</taxon>
        <taxon>Actinomycetota</taxon>
        <taxon>Actinomycetes</taxon>
        <taxon>Kitasatosporales</taxon>
        <taxon>Streptomycetaceae</taxon>
        <taxon>Streptomyces</taxon>
    </lineage>
</organism>
<dbReference type="PANTHER" id="PTHR43689">
    <property type="entry name" value="HYDROLASE"/>
    <property type="match status" value="1"/>
</dbReference>
<accession>A0A089XJF3</accession>
<dbReference type="Pfam" id="PF12697">
    <property type="entry name" value="Abhydrolase_6"/>
    <property type="match status" value="1"/>
</dbReference>
<dbReference type="KEGG" id="sgu:SGLAU_30840"/>
<reference evidence="3" key="1">
    <citation type="journal article" date="2015" name="J. Biotechnol.">
        <title>Complete genome sequence of the actinobacterium Streptomyces glaucescens GLA.O (DSM 40922) consisting of a linear chromosome and one linear plasmid.</title>
        <authorList>
            <person name="Ortseifen V."/>
            <person name="Winkler A."/>
            <person name="Albersmeier A."/>
            <person name="Wendler S."/>
            <person name="Puhler A."/>
            <person name="Kalinowski J."/>
            <person name="Ruckert C."/>
        </authorList>
    </citation>
    <scope>NUCLEOTIDE SEQUENCE [LARGE SCALE GENOMIC DNA]</scope>
    <source>
        <strain evidence="3">DSM 40922 / GLA O</strain>
    </source>
</reference>
<keyword evidence="2" id="KW-0378">Hydrolase</keyword>
<dbReference type="GO" id="GO:0016787">
    <property type="term" value="F:hydrolase activity"/>
    <property type="evidence" value="ECO:0007669"/>
    <property type="project" value="UniProtKB-KW"/>
</dbReference>
<dbReference type="InterPro" id="IPR029058">
    <property type="entry name" value="AB_hydrolase_fold"/>
</dbReference>
<dbReference type="EMBL" id="CP009438">
    <property type="protein sequence ID" value="AIS02102.1"/>
    <property type="molecule type" value="Genomic_DNA"/>
</dbReference>
<gene>
    <name evidence="2" type="ORF">SGLAU_30840</name>
</gene>
<dbReference type="Gene3D" id="3.40.50.1820">
    <property type="entry name" value="alpha/beta hydrolase"/>
    <property type="match status" value="1"/>
</dbReference>
<dbReference type="PANTHER" id="PTHR43689:SF8">
    <property type="entry name" value="ALPHA_BETA-HYDROLASES SUPERFAMILY PROTEIN"/>
    <property type="match status" value="1"/>
</dbReference>
<dbReference type="STRING" id="1907.SGLAU_30840"/>
<name>A0A089XJF3_STRGA</name>
<evidence type="ECO:0000313" key="3">
    <source>
        <dbReference type="Proteomes" id="UP000029482"/>
    </source>
</evidence>
<dbReference type="RefSeq" id="WP_043505786.1">
    <property type="nucleotide sequence ID" value="NZ_CP009438.1"/>
</dbReference>